<comment type="caution">
    <text evidence="2">The sequence shown here is derived from an EMBL/GenBank/DDBJ whole genome shotgun (WGS) entry which is preliminary data.</text>
</comment>
<evidence type="ECO:0000313" key="3">
    <source>
        <dbReference type="Proteomes" id="UP000036403"/>
    </source>
</evidence>
<dbReference type="AlphaFoldDB" id="A0A0J7KZI7"/>
<organism evidence="2 3">
    <name type="scientific">Lasius niger</name>
    <name type="common">Black garden ant</name>
    <dbReference type="NCBI Taxonomy" id="67767"/>
    <lineage>
        <taxon>Eukaryota</taxon>
        <taxon>Metazoa</taxon>
        <taxon>Ecdysozoa</taxon>
        <taxon>Arthropoda</taxon>
        <taxon>Hexapoda</taxon>
        <taxon>Insecta</taxon>
        <taxon>Pterygota</taxon>
        <taxon>Neoptera</taxon>
        <taxon>Endopterygota</taxon>
        <taxon>Hymenoptera</taxon>
        <taxon>Apocrita</taxon>
        <taxon>Aculeata</taxon>
        <taxon>Formicoidea</taxon>
        <taxon>Formicidae</taxon>
        <taxon>Formicinae</taxon>
        <taxon>Lasius</taxon>
        <taxon>Lasius</taxon>
    </lineage>
</organism>
<name>A0A0J7KZI7_LASNI</name>
<feature type="compositionally biased region" description="Gly residues" evidence="1">
    <location>
        <begin position="33"/>
        <end position="59"/>
    </location>
</feature>
<proteinExistence type="predicted"/>
<dbReference type="Proteomes" id="UP000036403">
    <property type="component" value="Unassembled WGS sequence"/>
</dbReference>
<sequence>MVGHEQLGRPGARESREPAVPTPRRVWVWPGRDNGGSGGSSGGGEGGGGGGYDGGGGGADAAQAGVSENEPA</sequence>
<dbReference type="PaxDb" id="67767-A0A0J7KZI7"/>
<evidence type="ECO:0000256" key="1">
    <source>
        <dbReference type="SAM" id="MobiDB-lite"/>
    </source>
</evidence>
<reference evidence="2 3" key="1">
    <citation type="submission" date="2015-04" db="EMBL/GenBank/DDBJ databases">
        <title>Lasius niger genome sequencing.</title>
        <authorList>
            <person name="Konorov E.A."/>
            <person name="Nikitin M.A."/>
            <person name="Kirill M.V."/>
            <person name="Chang P."/>
        </authorList>
    </citation>
    <scope>NUCLEOTIDE SEQUENCE [LARGE SCALE GENOMIC DNA]</scope>
    <source>
        <tissue evidence="2">Whole</tissue>
    </source>
</reference>
<evidence type="ECO:0000313" key="2">
    <source>
        <dbReference type="EMBL" id="KMQ95654.1"/>
    </source>
</evidence>
<accession>A0A0J7KZI7</accession>
<protein>
    <submittedName>
        <fullName evidence="2">Uncharacterized protein</fullName>
    </submittedName>
</protein>
<gene>
    <name evidence="2" type="ORF">RF55_4118</name>
</gene>
<dbReference type="EMBL" id="LBMM01001847">
    <property type="protein sequence ID" value="KMQ95654.1"/>
    <property type="molecule type" value="Genomic_DNA"/>
</dbReference>
<keyword evidence="3" id="KW-1185">Reference proteome</keyword>
<feature type="region of interest" description="Disordered" evidence="1">
    <location>
        <begin position="1"/>
        <end position="72"/>
    </location>
</feature>